<reference evidence="9 10" key="1">
    <citation type="journal article" date="2016" name="Mol. Biol. Evol.">
        <title>Comparative Genomics of Early-Diverging Mushroom-Forming Fungi Provides Insights into the Origins of Lignocellulose Decay Capabilities.</title>
        <authorList>
            <person name="Nagy L.G."/>
            <person name="Riley R."/>
            <person name="Tritt A."/>
            <person name="Adam C."/>
            <person name="Daum C."/>
            <person name="Floudas D."/>
            <person name="Sun H."/>
            <person name="Yadav J.S."/>
            <person name="Pangilinan J."/>
            <person name="Larsson K.H."/>
            <person name="Matsuura K."/>
            <person name="Barry K."/>
            <person name="Labutti K."/>
            <person name="Kuo R."/>
            <person name="Ohm R.A."/>
            <person name="Bhattacharya S.S."/>
            <person name="Shirouzu T."/>
            <person name="Yoshinaga Y."/>
            <person name="Martin F.M."/>
            <person name="Grigoriev I.V."/>
            <person name="Hibbett D.S."/>
        </authorList>
    </citation>
    <scope>NUCLEOTIDE SEQUENCE [LARGE SCALE GENOMIC DNA]</scope>
    <source>
        <strain evidence="9 10">CBS 109695</strain>
    </source>
</reference>
<sequence>MNTSSSENSDETSPLLSTQLVDDDPTTTQAKPITPLPKAKLTVATCIRLVEPIAFSQIFPYINEYLSNLNVTDDPKQIGFYSGLVESTFAVFQLVSIYNLSKLSDRIGRRPVILWGNAGVAVATFLFGLSRSLPTMLAFRAMAGLCSGNAPVMHSVIAEITDSSNFGLALPIYSLAWPTGVIFGPMLGGTLSNPADKFSWLDFGFFRRYPYFLPGGVASVLTLLAVFVGYFVLEESLPSKVRTAKKRDENATGELVNDQTHAGPLGAKELLANPAIFALCVSGFMLCFLSAGFQVIFVLFAYTSVLNGGLGFSTEFIGYSLSVSGMVSLLLQLMIMPYLLRTFSHAKMYNLCFWMFPFVFPLLALLNVIARAGYDGDTGELGTHASAAIWVGLAIILAMSRIAGLAFGFSIILIKENCPNSASLGTSNGMAQFAMCLARAFSPAFMSSIFALSVDYNLLGGFAWVIATSLIGSLGVAQSRSIIQLDRQRQRIL</sequence>
<feature type="domain" description="Major facilitator superfamily (MFS) profile" evidence="8">
    <location>
        <begin position="40"/>
        <end position="481"/>
    </location>
</feature>
<feature type="transmembrane region" description="Helical" evidence="7">
    <location>
        <begin position="458"/>
        <end position="477"/>
    </location>
</feature>
<evidence type="ECO:0000256" key="3">
    <source>
        <dbReference type="ARBA" id="ARBA00022692"/>
    </source>
</evidence>
<feature type="transmembrane region" description="Helical" evidence="7">
    <location>
        <begin position="276"/>
        <end position="304"/>
    </location>
</feature>
<feature type="transmembrane region" description="Helical" evidence="7">
    <location>
        <begin position="112"/>
        <end position="131"/>
    </location>
</feature>
<evidence type="ECO:0000256" key="7">
    <source>
        <dbReference type="SAM" id="Phobius"/>
    </source>
</evidence>
<evidence type="ECO:0000256" key="1">
    <source>
        <dbReference type="ARBA" id="ARBA00004141"/>
    </source>
</evidence>
<feature type="transmembrane region" description="Helical" evidence="7">
    <location>
        <begin position="211"/>
        <end position="233"/>
    </location>
</feature>
<feature type="transmembrane region" description="Helical" evidence="7">
    <location>
        <begin position="433"/>
        <end position="452"/>
    </location>
</feature>
<dbReference type="InterPro" id="IPR020846">
    <property type="entry name" value="MFS_dom"/>
</dbReference>
<name>A0A166Q9R8_9AGAM</name>
<evidence type="ECO:0000259" key="8">
    <source>
        <dbReference type="PROSITE" id="PS50850"/>
    </source>
</evidence>
<dbReference type="Pfam" id="PF07690">
    <property type="entry name" value="MFS_1"/>
    <property type="match status" value="1"/>
</dbReference>
<keyword evidence="3 7" id="KW-0812">Transmembrane</keyword>
<evidence type="ECO:0000256" key="5">
    <source>
        <dbReference type="ARBA" id="ARBA00023136"/>
    </source>
</evidence>
<protein>
    <submittedName>
        <fullName evidence="9">MFS general substrate transporter</fullName>
    </submittedName>
</protein>
<feature type="transmembrane region" description="Helical" evidence="7">
    <location>
        <begin position="78"/>
        <end position="100"/>
    </location>
</feature>
<dbReference type="OrthoDB" id="419616at2759"/>
<evidence type="ECO:0000256" key="4">
    <source>
        <dbReference type="ARBA" id="ARBA00022989"/>
    </source>
</evidence>
<keyword evidence="4 7" id="KW-1133">Transmembrane helix</keyword>
<dbReference type="PANTHER" id="PTHR23504">
    <property type="entry name" value="MAJOR FACILITATOR SUPERFAMILY DOMAIN-CONTAINING PROTEIN 10"/>
    <property type="match status" value="1"/>
</dbReference>
<feature type="compositionally biased region" description="Low complexity" evidence="6">
    <location>
        <begin position="1"/>
        <end position="13"/>
    </location>
</feature>
<dbReference type="SUPFAM" id="SSF103473">
    <property type="entry name" value="MFS general substrate transporter"/>
    <property type="match status" value="1"/>
</dbReference>
<dbReference type="EMBL" id="KV417511">
    <property type="protein sequence ID" value="KZP26914.1"/>
    <property type="molecule type" value="Genomic_DNA"/>
</dbReference>
<feature type="transmembrane region" description="Helical" evidence="7">
    <location>
        <begin position="351"/>
        <end position="369"/>
    </location>
</feature>
<evidence type="ECO:0000256" key="6">
    <source>
        <dbReference type="SAM" id="MobiDB-lite"/>
    </source>
</evidence>
<feature type="transmembrane region" description="Helical" evidence="7">
    <location>
        <begin position="137"/>
        <end position="158"/>
    </location>
</feature>
<dbReference type="PROSITE" id="PS00216">
    <property type="entry name" value="SUGAR_TRANSPORT_1"/>
    <property type="match status" value="1"/>
</dbReference>
<dbReference type="InterPro" id="IPR005829">
    <property type="entry name" value="Sugar_transporter_CS"/>
</dbReference>
<accession>A0A166Q9R8</accession>
<evidence type="ECO:0000313" key="10">
    <source>
        <dbReference type="Proteomes" id="UP000076532"/>
    </source>
</evidence>
<feature type="compositionally biased region" description="Polar residues" evidence="6">
    <location>
        <begin position="14"/>
        <end position="31"/>
    </location>
</feature>
<keyword evidence="2" id="KW-0813">Transport</keyword>
<comment type="subcellular location">
    <subcellularLocation>
        <location evidence="1">Membrane</location>
        <topology evidence="1">Multi-pass membrane protein</topology>
    </subcellularLocation>
</comment>
<dbReference type="Gene3D" id="1.20.1250.20">
    <property type="entry name" value="MFS general substrate transporter like domains"/>
    <property type="match status" value="1"/>
</dbReference>
<dbReference type="AlphaFoldDB" id="A0A166Q9R8"/>
<feature type="transmembrane region" description="Helical" evidence="7">
    <location>
        <begin position="389"/>
        <end position="413"/>
    </location>
</feature>
<keyword evidence="10" id="KW-1185">Reference proteome</keyword>
<feature type="region of interest" description="Disordered" evidence="6">
    <location>
        <begin position="1"/>
        <end position="33"/>
    </location>
</feature>
<feature type="transmembrane region" description="Helical" evidence="7">
    <location>
        <begin position="316"/>
        <end position="339"/>
    </location>
</feature>
<dbReference type="Proteomes" id="UP000076532">
    <property type="component" value="Unassembled WGS sequence"/>
</dbReference>
<dbReference type="GO" id="GO:0022857">
    <property type="term" value="F:transmembrane transporter activity"/>
    <property type="evidence" value="ECO:0007669"/>
    <property type="project" value="InterPro"/>
</dbReference>
<evidence type="ECO:0000313" key="9">
    <source>
        <dbReference type="EMBL" id="KZP26914.1"/>
    </source>
</evidence>
<dbReference type="InterPro" id="IPR011701">
    <property type="entry name" value="MFS"/>
</dbReference>
<dbReference type="PROSITE" id="PS50850">
    <property type="entry name" value="MFS"/>
    <property type="match status" value="1"/>
</dbReference>
<keyword evidence="5 7" id="KW-0472">Membrane</keyword>
<gene>
    <name evidence="9" type="ORF">FIBSPDRAFT_1040415</name>
</gene>
<proteinExistence type="predicted"/>
<dbReference type="PANTHER" id="PTHR23504:SF15">
    <property type="entry name" value="MAJOR FACILITATOR SUPERFAMILY (MFS) PROFILE DOMAIN-CONTAINING PROTEIN"/>
    <property type="match status" value="1"/>
</dbReference>
<organism evidence="9 10">
    <name type="scientific">Athelia psychrophila</name>
    <dbReference type="NCBI Taxonomy" id="1759441"/>
    <lineage>
        <taxon>Eukaryota</taxon>
        <taxon>Fungi</taxon>
        <taxon>Dikarya</taxon>
        <taxon>Basidiomycota</taxon>
        <taxon>Agaricomycotina</taxon>
        <taxon>Agaricomycetes</taxon>
        <taxon>Agaricomycetidae</taxon>
        <taxon>Atheliales</taxon>
        <taxon>Atheliaceae</taxon>
        <taxon>Athelia</taxon>
    </lineage>
</organism>
<evidence type="ECO:0000256" key="2">
    <source>
        <dbReference type="ARBA" id="ARBA00022448"/>
    </source>
</evidence>
<feature type="transmembrane region" description="Helical" evidence="7">
    <location>
        <begin position="170"/>
        <end position="191"/>
    </location>
</feature>
<dbReference type="InterPro" id="IPR036259">
    <property type="entry name" value="MFS_trans_sf"/>
</dbReference>
<dbReference type="GO" id="GO:0016020">
    <property type="term" value="C:membrane"/>
    <property type="evidence" value="ECO:0007669"/>
    <property type="project" value="UniProtKB-SubCell"/>
</dbReference>